<accession>A0A4V2S815</accession>
<dbReference type="Proteomes" id="UP000295680">
    <property type="component" value="Unassembled WGS sequence"/>
</dbReference>
<dbReference type="GO" id="GO:0009313">
    <property type="term" value="P:oligosaccharide catabolic process"/>
    <property type="evidence" value="ECO:0007669"/>
    <property type="project" value="TreeGrafter"/>
</dbReference>
<proteinExistence type="inferred from homology"/>
<dbReference type="PANTHER" id="PTHR10357">
    <property type="entry name" value="ALPHA-AMYLASE FAMILY MEMBER"/>
    <property type="match status" value="1"/>
</dbReference>
<dbReference type="RefSeq" id="WP_132113707.1">
    <property type="nucleotide sequence ID" value="NZ_SLWS01000002.1"/>
</dbReference>
<dbReference type="GO" id="GO:0004556">
    <property type="term" value="F:alpha-amylase activity"/>
    <property type="evidence" value="ECO:0007669"/>
    <property type="project" value="TreeGrafter"/>
</dbReference>
<dbReference type="SMART" id="SM00642">
    <property type="entry name" value="Aamy"/>
    <property type="match status" value="1"/>
</dbReference>
<comment type="similarity">
    <text evidence="1">Belongs to the glycosyl hydrolase 13 family.</text>
</comment>
<dbReference type="EMBL" id="SLWS01000002">
    <property type="protein sequence ID" value="TCO62150.1"/>
    <property type="molecule type" value="Genomic_DNA"/>
</dbReference>
<reference evidence="3 4" key="1">
    <citation type="submission" date="2019-03" db="EMBL/GenBank/DDBJ databases">
        <title>Genomic Encyclopedia of Type Strains, Phase IV (KMG-IV): sequencing the most valuable type-strain genomes for metagenomic binning, comparative biology and taxonomic classification.</title>
        <authorList>
            <person name="Goeker M."/>
        </authorList>
    </citation>
    <scope>NUCLEOTIDE SEQUENCE [LARGE SCALE GENOMIC DNA]</scope>
    <source>
        <strain evidence="3 4">DSM 45934</strain>
    </source>
</reference>
<dbReference type="InterPro" id="IPR045857">
    <property type="entry name" value="O16G_dom_2"/>
</dbReference>
<dbReference type="InterPro" id="IPR006047">
    <property type="entry name" value="GH13_cat_dom"/>
</dbReference>
<comment type="caution">
    <text evidence="3">The sequence shown here is derived from an EMBL/GenBank/DDBJ whole genome shotgun (WGS) entry which is preliminary data.</text>
</comment>
<evidence type="ECO:0000259" key="2">
    <source>
        <dbReference type="SMART" id="SM00642"/>
    </source>
</evidence>
<evidence type="ECO:0000313" key="3">
    <source>
        <dbReference type="EMBL" id="TCO62150.1"/>
    </source>
</evidence>
<dbReference type="InterPro" id="IPR017853">
    <property type="entry name" value="GH"/>
</dbReference>
<dbReference type="PANTHER" id="PTHR10357:SF179">
    <property type="entry name" value="NEUTRAL AND BASIC AMINO ACID TRANSPORT PROTEIN RBAT"/>
    <property type="match status" value="1"/>
</dbReference>
<dbReference type="OrthoDB" id="9043248at2"/>
<name>A0A4V2S815_9PSEU</name>
<evidence type="ECO:0000313" key="4">
    <source>
        <dbReference type="Proteomes" id="UP000295680"/>
    </source>
</evidence>
<dbReference type="Gene3D" id="3.20.20.80">
    <property type="entry name" value="Glycosidases"/>
    <property type="match status" value="1"/>
</dbReference>
<feature type="domain" description="Glycosyl hydrolase family 13 catalytic" evidence="2">
    <location>
        <begin position="14"/>
        <end position="422"/>
    </location>
</feature>
<keyword evidence="4" id="KW-1185">Reference proteome</keyword>
<dbReference type="CDD" id="cd11332">
    <property type="entry name" value="AmyAc_OligoGlu_TS"/>
    <property type="match status" value="1"/>
</dbReference>
<dbReference type="AlphaFoldDB" id="A0A4V2S815"/>
<dbReference type="Pfam" id="PF00128">
    <property type="entry name" value="Alpha-amylase"/>
    <property type="match status" value="1"/>
</dbReference>
<dbReference type="SUPFAM" id="SSF51445">
    <property type="entry name" value="(Trans)glycosidases"/>
    <property type="match status" value="1"/>
</dbReference>
<sequence>MTETPWWHDAVVYHIYPRSFADENGDGIGDLAGVRSSLDHLVDLGVNALWLSPFYPSPMADGGYDVADYRDVDPRFGDLDDFDALVSHAAWLGIRVIVDIVPNHCSTAHPLFQQAMAAGPGSPERELFVFREGRGPAGDEPPNNWPSSFGGPAWTRVPDGQYYLHLFDSGQPDWNWRNPAVPAMFEDVLRFWLDRGVAGLRIDVASALYKDPDLPDLPDGRQPRLVPGPYRHRVELHELYRSWRTILESYPDDVFPGRRTAIGEIYALPEDLAPYVASGGLPQLFNFFLLFAPWDAAAVRAAIETVTGLTAGSDMVAPWVLGNHDVARMASRYGWQDPIYTVVDGRSYQIPNMPVESEVDTAAGARRARAAALLMLALPGSAYIYQGDELGLPEVFDIPDHARDDPIWWRSSGTLATRDGCRVPLPWSGGAPPYGFSPDGMATWLPQPTDWADYTVAAQLAEPDSTLNLYRAAISTRPRGGPMAWVDTPADTLRFTRGDSFTCLINLGSTPVPLPPHHRVLLASGRVDDQLPPDTAVWLKNPEAE</sequence>
<protein>
    <submittedName>
        <fullName evidence="3">Alpha-glucosidase</fullName>
    </submittedName>
</protein>
<gene>
    <name evidence="3" type="ORF">EV192_102287</name>
</gene>
<organism evidence="3 4">
    <name type="scientific">Actinocrispum wychmicini</name>
    <dbReference type="NCBI Taxonomy" id="1213861"/>
    <lineage>
        <taxon>Bacteria</taxon>
        <taxon>Bacillati</taxon>
        <taxon>Actinomycetota</taxon>
        <taxon>Actinomycetes</taxon>
        <taxon>Pseudonocardiales</taxon>
        <taxon>Pseudonocardiaceae</taxon>
        <taxon>Actinocrispum</taxon>
    </lineage>
</organism>
<evidence type="ECO:0000256" key="1">
    <source>
        <dbReference type="ARBA" id="ARBA00008061"/>
    </source>
</evidence>
<dbReference type="Gene3D" id="3.90.400.10">
    <property type="entry name" value="Oligo-1,6-glucosidase, Domain 2"/>
    <property type="match status" value="1"/>
</dbReference>